<gene>
    <name evidence="4" type="primary">LOC140006740</name>
</gene>
<keyword evidence="3" id="KW-1185">Reference proteome</keyword>
<evidence type="ECO:0000256" key="2">
    <source>
        <dbReference type="SAM" id="MobiDB-lite"/>
    </source>
</evidence>
<feature type="region of interest" description="Disordered" evidence="2">
    <location>
        <begin position="165"/>
        <end position="192"/>
    </location>
</feature>
<evidence type="ECO:0000256" key="1">
    <source>
        <dbReference type="SAM" id="Coils"/>
    </source>
</evidence>
<evidence type="ECO:0000313" key="3">
    <source>
        <dbReference type="Proteomes" id="UP001652660"/>
    </source>
</evidence>
<sequence>MGIWDELQFSVSRLVNRKPSGPSKRPSDTITALHGQPASALVSRATKVVDAVRSNGAQKLDDYFPGPHRREKISRVLTNLGKFAVDSAIEKCLKSVTGGMQVYQIVREGLKDQPKSRPSNEIKKQDLTVATEEMQAKMEKMQEDVNILKQQNQTCAECSRELEPLKELSDEPIQTPTSAETDKKKVFIRSRL</sequence>
<keyword evidence="1" id="KW-0175">Coiled coil</keyword>
<dbReference type="RefSeq" id="XP_071905320.1">
    <property type="nucleotide sequence ID" value="XM_072049219.1"/>
</dbReference>
<accession>A0ABM4UDH2</accession>
<name>A0ABM4UDH2_COFAR</name>
<feature type="region of interest" description="Disordered" evidence="2">
    <location>
        <begin position="16"/>
        <end position="36"/>
    </location>
</feature>
<proteinExistence type="predicted"/>
<reference evidence="4" key="1">
    <citation type="submission" date="2025-08" db="UniProtKB">
        <authorList>
            <consortium name="RefSeq"/>
        </authorList>
    </citation>
    <scope>IDENTIFICATION</scope>
    <source>
        <tissue evidence="4">Leaves</tissue>
    </source>
</reference>
<dbReference type="GeneID" id="140006740"/>
<dbReference type="Proteomes" id="UP001652660">
    <property type="component" value="Chromosome 5e"/>
</dbReference>
<organism evidence="3 4">
    <name type="scientific">Coffea arabica</name>
    <name type="common">Arabian coffee</name>
    <dbReference type="NCBI Taxonomy" id="13443"/>
    <lineage>
        <taxon>Eukaryota</taxon>
        <taxon>Viridiplantae</taxon>
        <taxon>Streptophyta</taxon>
        <taxon>Embryophyta</taxon>
        <taxon>Tracheophyta</taxon>
        <taxon>Spermatophyta</taxon>
        <taxon>Magnoliopsida</taxon>
        <taxon>eudicotyledons</taxon>
        <taxon>Gunneridae</taxon>
        <taxon>Pentapetalae</taxon>
        <taxon>asterids</taxon>
        <taxon>lamiids</taxon>
        <taxon>Gentianales</taxon>
        <taxon>Rubiaceae</taxon>
        <taxon>Ixoroideae</taxon>
        <taxon>Gardenieae complex</taxon>
        <taxon>Bertiereae - Coffeeae clade</taxon>
        <taxon>Coffeeae</taxon>
        <taxon>Coffea</taxon>
    </lineage>
</organism>
<evidence type="ECO:0000313" key="4">
    <source>
        <dbReference type="RefSeq" id="XP_071905320.1"/>
    </source>
</evidence>
<feature type="coiled-coil region" evidence="1">
    <location>
        <begin position="124"/>
        <end position="151"/>
    </location>
</feature>
<protein>
    <submittedName>
        <fullName evidence="4">Uncharacterized protein</fullName>
    </submittedName>
</protein>